<dbReference type="InterPro" id="IPR006553">
    <property type="entry name" value="Leu-rich_rpt_Cys-con_subtyp"/>
</dbReference>
<dbReference type="OrthoDB" id="271259at2759"/>
<dbReference type="Proteomes" id="UP000657918">
    <property type="component" value="Unassembled WGS sequence"/>
</dbReference>
<dbReference type="FunFam" id="3.80.10.10:FF:001445">
    <property type="entry name" value="F-box protein At5g51380"/>
    <property type="match status" value="1"/>
</dbReference>
<keyword evidence="4" id="KW-0256">Endoplasmic reticulum</keyword>
<dbReference type="GO" id="GO:0080162">
    <property type="term" value="P:endoplasmic reticulum to cytosol auxin transport"/>
    <property type="evidence" value="ECO:0007669"/>
    <property type="project" value="InterPro"/>
</dbReference>
<reference evidence="12 13" key="1">
    <citation type="submission" date="2020-10" db="EMBL/GenBank/DDBJ databases">
        <title>Plant Genome Project.</title>
        <authorList>
            <person name="Zhang R.-G."/>
        </authorList>
    </citation>
    <scope>NUCLEOTIDE SEQUENCE [LARGE SCALE GENOMIC DNA]</scope>
    <source>
        <strain evidence="12">FAFU-HL-1</strain>
        <tissue evidence="12">Leaf</tissue>
    </source>
</reference>
<sequence>MVGQCFAIEDFVDVSGVEAAQLSDSHHQLPIQADVALGAIRDSHIGVIHSAIYNGYESQDYSFAYIPVQKSQVLRFLVDIKELPSVFGPSGHVQVIWADKNLITSAELEWVDALNGRVRNPTLSGPSSDPHTKFKDKTGTLISNLPHTDRTLLLGDDILLKILSKLPGSQRNPNSLVCKRWLNLQGRLVRSLKVLDWEFLESGRLLSRFPNLTHVDLLNGCVVRPHDCCVWLSHRVLNMDINSGVSGFLPDWRVCEENLLPVEVVDRGLRGLASGCPNLRKLVVVGASEMGLLSVAEECLTLQELELHRCNDNVLRGIAACGNLQILKLVAKVDGFYSSLVSDIGLTILAQGSKRLVKIELSGCEGSFDGIKAIGQCCQMLEELTICDHRMDNGWLAGLSYCENLKTLRFLSCKKIDPSPGPDDYLGCCPALERLHLQKCQLRDKKSLKAMFKVCETVREIVVQDCWGLDNDLFGLARTCRRVKLLSLEGCSLLTTAGLESVLLTWNELEHLRIESCKNITDSEVSPALSTLFSVLKELRWRPDTRSLLASSLVGTGMGKKELQKRGRRRAERQKVKSLLSRAVTVQKLKMTRKGKEVVILTSPNHNSAEEEEGGFDHSKINGRSFPSFPSFSSRNASSKYDFVKIPNHVAIKIALELKKLLIDNSLLDVSQTDLEANLFKLMERRGYGEDYINRYKMMTRFHHQRVPLVILVCGTACVGKSTIATQLAQRLNLPNVLQTDMVYELLRTSTDAPLASTPVWAREFSSSEELITEFCRECRIVRKGLAGDLKKAMKDGKPIIIEGMHLDPSIYLMDEENKLPAKMPEKSETNIMSVNLDDDPASQMENNSIIGNNTENSNCSTEYLTSEEGKPVNLVNKVVDSQESIDKAGSVLDNKGETVKDLKGDRKTSVSLKSGPEPIIIPIVLKMAEFDHKALLEEWVSARTFSDKSPAEDKDRLITNLKIIQDYLCSFKSQGLTVANISATTFPQTLDWLHSHLLQFSSSSYTFHSFCTIFPSVIQWPPEEVALSKDYGLGLTKVRVLRKAFHQCPVKMVDNQLKIRLPAYVSLSRTVLKVLLLTAVGVFLAIERVGILGADARNHLNNLVFYVLNPALVGSSLAKFVTLRSLLKLWFMPLNVLITFIIGSVLGWLLVKITKAPKRIRGMILGSCAAGNQGAIPLILIPAVCKEKGNPFGDSNVCNAHGLAYASLSMAICSIYLWSYVYHIVRIYSSKDSDEPGLDELPEEGRASAGETTENLPKCRAGPLLPLKEPSLEEGHMESLELDCVVSQQKAKEPFPSNIKQGFQKVVKKLGLRRLFTPIIYGAIVGFIIGVVPPFQKAVIGDTAPLRVVEDSAYLLGESAIPTVTLIMGANLLDGLKGSKVPLKVIIGIVAVRYIILPISGALIVKYAVRFGLVHSDPLYQFVLLLQFALPPAIGIGTMTQLFGAGETECSVIMLYTYGLATISLTLWSAFFIWLVR</sequence>
<dbReference type="InterPro" id="IPR004776">
    <property type="entry name" value="Mem_transp_PIN-like"/>
</dbReference>
<accession>A0A835KHG9</accession>
<dbReference type="SUPFAM" id="SSF52047">
    <property type="entry name" value="RNI-like"/>
    <property type="match status" value="2"/>
</dbReference>
<dbReference type="CDD" id="cd22159">
    <property type="entry name" value="F-box_AtTIR1-like"/>
    <property type="match status" value="1"/>
</dbReference>
<evidence type="ECO:0000256" key="6">
    <source>
        <dbReference type="ARBA" id="ARBA00023136"/>
    </source>
</evidence>
<feature type="transmembrane region" description="Helical" evidence="11">
    <location>
        <begin position="1456"/>
        <end position="1477"/>
    </location>
</feature>
<dbReference type="InterPro" id="IPR045033">
    <property type="entry name" value="PILS1/3/4/5/7"/>
</dbReference>
<gene>
    <name evidence="12" type="ORF">SADUNF_Sadunf03G0077900</name>
</gene>
<comment type="subcellular location">
    <subcellularLocation>
        <location evidence="1">Endoplasmic reticulum membrane</location>
        <topology evidence="1">Multi-pass membrane protein</topology>
    </subcellularLocation>
</comment>
<evidence type="ECO:0000256" key="9">
    <source>
        <dbReference type="ARBA" id="ARBA00025752"/>
    </source>
</evidence>
<dbReference type="SMART" id="SM00367">
    <property type="entry name" value="LRR_CC"/>
    <property type="match status" value="4"/>
</dbReference>
<dbReference type="GO" id="GO:0009734">
    <property type="term" value="P:auxin-activated signaling pathway"/>
    <property type="evidence" value="ECO:0007669"/>
    <property type="project" value="UniProtKB-KW"/>
</dbReference>
<keyword evidence="6 11" id="KW-0472">Membrane</keyword>
<evidence type="ECO:0000256" key="11">
    <source>
        <dbReference type="SAM" id="Phobius"/>
    </source>
</evidence>
<keyword evidence="2" id="KW-0813">Transport</keyword>
<dbReference type="InterPro" id="IPR027417">
    <property type="entry name" value="P-loop_NTPase"/>
</dbReference>
<name>A0A835KHG9_9ROSI</name>
<evidence type="ECO:0000313" key="13">
    <source>
        <dbReference type="Proteomes" id="UP000657918"/>
    </source>
</evidence>
<evidence type="ECO:0000256" key="3">
    <source>
        <dbReference type="ARBA" id="ARBA00022692"/>
    </source>
</evidence>
<evidence type="ECO:0000256" key="10">
    <source>
        <dbReference type="SAM" id="MobiDB-lite"/>
    </source>
</evidence>
<dbReference type="Gene3D" id="3.40.50.300">
    <property type="entry name" value="P-loop containing nucleotide triphosphate hydrolases"/>
    <property type="match status" value="1"/>
</dbReference>
<dbReference type="Gene3D" id="3.80.10.10">
    <property type="entry name" value="Ribonuclease Inhibitor"/>
    <property type="match status" value="1"/>
</dbReference>
<evidence type="ECO:0000256" key="4">
    <source>
        <dbReference type="ARBA" id="ARBA00022824"/>
    </source>
</evidence>
<comment type="function">
    <text evidence="8">Involved in cellular auxin homeostasis by regulating auxin metabolism. Regulates intracellular auxin accumulation at the endoplasmic reticulum and thus auxin availability for nuclear auxin signaling.</text>
</comment>
<evidence type="ECO:0000256" key="5">
    <source>
        <dbReference type="ARBA" id="ARBA00022989"/>
    </source>
</evidence>
<organism evidence="12 13">
    <name type="scientific">Salix dunnii</name>
    <dbReference type="NCBI Taxonomy" id="1413687"/>
    <lineage>
        <taxon>Eukaryota</taxon>
        <taxon>Viridiplantae</taxon>
        <taxon>Streptophyta</taxon>
        <taxon>Embryophyta</taxon>
        <taxon>Tracheophyta</taxon>
        <taxon>Spermatophyta</taxon>
        <taxon>Magnoliopsida</taxon>
        <taxon>eudicotyledons</taxon>
        <taxon>Gunneridae</taxon>
        <taxon>Pentapetalae</taxon>
        <taxon>rosids</taxon>
        <taxon>fabids</taxon>
        <taxon>Malpighiales</taxon>
        <taxon>Salicaceae</taxon>
        <taxon>Saliceae</taxon>
        <taxon>Salix</taxon>
    </lineage>
</organism>
<comment type="similarity">
    <text evidence="9">Belongs to the auxin efflux carrier (TC 2.A.69.2) family.</text>
</comment>
<keyword evidence="3 11" id="KW-0812">Transmembrane</keyword>
<evidence type="ECO:0000256" key="1">
    <source>
        <dbReference type="ARBA" id="ARBA00004477"/>
    </source>
</evidence>
<evidence type="ECO:0000256" key="7">
    <source>
        <dbReference type="ARBA" id="ARBA00023294"/>
    </source>
</evidence>
<feature type="transmembrane region" description="Helical" evidence="11">
    <location>
        <begin position="1130"/>
        <end position="1152"/>
    </location>
</feature>
<comment type="caution">
    <text evidence="12">The sequence shown here is derived from an EMBL/GenBank/DDBJ whole genome shotgun (WGS) entry which is preliminary data.</text>
</comment>
<keyword evidence="5 11" id="KW-1133">Transmembrane helix</keyword>
<feature type="transmembrane region" description="Helical" evidence="11">
    <location>
        <begin position="1316"/>
        <end position="1334"/>
    </location>
</feature>
<feature type="transmembrane region" description="Helical" evidence="11">
    <location>
        <begin position="1386"/>
        <end position="1408"/>
    </location>
</feature>
<dbReference type="EMBL" id="JADGMS010000003">
    <property type="protein sequence ID" value="KAF9685664.1"/>
    <property type="molecule type" value="Genomic_DNA"/>
</dbReference>
<dbReference type="InterPro" id="IPR032675">
    <property type="entry name" value="LRR_dom_sf"/>
</dbReference>
<keyword evidence="7" id="KW-0927">Auxin signaling pathway</keyword>
<feature type="transmembrane region" description="Helical" evidence="11">
    <location>
        <begin position="1420"/>
        <end position="1444"/>
    </location>
</feature>
<protein>
    <submittedName>
        <fullName evidence="12">Uncharacterized protein</fullName>
    </submittedName>
</protein>
<dbReference type="PANTHER" id="PTHR31651">
    <property type="match status" value="1"/>
</dbReference>
<dbReference type="SUPFAM" id="SSF81383">
    <property type="entry name" value="F-box domain"/>
    <property type="match status" value="1"/>
</dbReference>
<evidence type="ECO:0000256" key="8">
    <source>
        <dbReference type="ARBA" id="ARBA00025100"/>
    </source>
</evidence>
<dbReference type="GO" id="GO:0005789">
    <property type="term" value="C:endoplasmic reticulum membrane"/>
    <property type="evidence" value="ECO:0007669"/>
    <property type="project" value="UniProtKB-SubCell"/>
</dbReference>
<dbReference type="Pfam" id="PF03547">
    <property type="entry name" value="Mem_trans"/>
    <property type="match status" value="1"/>
</dbReference>
<dbReference type="InterPro" id="IPR036047">
    <property type="entry name" value="F-box-like_dom_sf"/>
</dbReference>
<dbReference type="SUPFAM" id="SSF52540">
    <property type="entry name" value="P-loop containing nucleoside triphosphate hydrolases"/>
    <property type="match status" value="1"/>
</dbReference>
<dbReference type="PANTHER" id="PTHR31651:SF40">
    <property type="entry name" value="SYMPORTER, PUTATIVE-RELATED"/>
    <property type="match status" value="1"/>
</dbReference>
<proteinExistence type="inferred from homology"/>
<evidence type="ECO:0000256" key="2">
    <source>
        <dbReference type="ARBA" id="ARBA00022448"/>
    </source>
</evidence>
<keyword evidence="13" id="KW-1185">Reference proteome</keyword>
<evidence type="ECO:0000313" key="12">
    <source>
        <dbReference type="EMBL" id="KAF9685664.1"/>
    </source>
</evidence>
<feature type="transmembrane region" description="Helical" evidence="11">
    <location>
        <begin position="1164"/>
        <end position="1184"/>
    </location>
</feature>
<feature type="region of interest" description="Disordered" evidence="10">
    <location>
        <begin position="1235"/>
        <end position="1265"/>
    </location>
</feature>
<feature type="transmembrane region" description="Helical" evidence="11">
    <location>
        <begin position="1204"/>
        <end position="1223"/>
    </location>
</feature>